<keyword evidence="4" id="KW-1185">Reference proteome</keyword>
<dbReference type="Pfam" id="PF07839">
    <property type="entry name" value="CaM_binding"/>
    <property type="match status" value="1"/>
</dbReference>
<evidence type="ECO:0000313" key="3">
    <source>
        <dbReference type="EMBL" id="KAJ6753091.1"/>
    </source>
</evidence>
<dbReference type="AlphaFoldDB" id="A0A9Q0VQD1"/>
<feature type="compositionally biased region" description="Low complexity" evidence="1">
    <location>
        <begin position="21"/>
        <end position="39"/>
    </location>
</feature>
<evidence type="ECO:0000313" key="4">
    <source>
        <dbReference type="Proteomes" id="UP001151752"/>
    </source>
</evidence>
<feature type="compositionally biased region" description="Acidic residues" evidence="1">
    <location>
        <begin position="46"/>
        <end position="67"/>
    </location>
</feature>
<organism evidence="3 4">
    <name type="scientific">Salix koriyanagi</name>
    <dbReference type="NCBI Taxonomy" id="2511006"/>
    <lineage>
        <taxon>Eukaryota</taxon>
        <taxon>Viridiplantae</taxon>
        <taxon>Streptophyta</taxon>
        <taxon>Embryophyta</taxon>
        <taxon>Tracheophyta</taxon>
        <taxon>Spermatophyta</taxon>
        <taxon>Magnoliopsida</taxon>
        <taxon>eudicotyledons</taxon>
        <taxon>Gunneridae</taxon>
        <taxon>Pentapetalae</taxon>
        <taxon>rosids</taxon>
        <taxon>fabids</taxon>
        <taxon>Malpighiales</taxon>
        <taxon>Salicaceae</taxon>
        <taxon>Saliceae</taxon>
        <taxon>Salix</taxon>
    </lineage>
</organism>
<dbReference type="SMART" id="SM01054">
    <property type="entry name" value="CaM_binding"/>
    <property type="match status" value="1"/>
</dbReference>
<dbReference type="PANTHER" id="PTHR33349">
    <property type="entry name" value="EMB|CAB62594.1"/>
    <property type="match status" value="1"/>
</dbReference>
<feature type="domain" description="Calmodulin-binding" evidence="2">
    <location>
        <begin position="73"/>
        <end position="183"/>
    </location>
</feature>
<reference evidence="3" key="1">
    <citation type="submission" date="2022-11" db="EMBL/GenBank/DDBJ databases">
        <authorList>
            <person name="Hyden B.L."/>
            <person name="Feng K."/>
            <person name="Yates T."/>
            <person name="Jawdy S."/>
            <person name="Smart L.B."/>
            <person name="Muchero W."/>
        </authorList>
    </citation>
    <scope>NUCLEOTIDE SEQUENCE</scope>
    <source>
        <tissue evidence="3">Shoot tip</tissue>
    </source>
</reference>
<gene>
    <name evidence="3" type="ORF">OIU74_027865</name>
</gene>
<evidence type="ECO:0000259" key="2">
    <source>
        <dbReference type="SMART" id="SM01054"/>
    </source>
</evidence>
<dbReference type="InterPro" id="IPR012417">
    <property type="entry name" value="CaM-bd_dom_pln"/>
</dbReference>
<dbReference type="PANTHER" id="PTHR33349:SF1">
    <property type="entry name" value="EMB|CAB62594.1"/>
    <property type="match status" value="1"/>
</dbReference>
<name>A0A9Q0VQD1_9ROSI</name>
<reference evidence="3" key="2">
    <citation type="journal article" date="2023" name="Int. J. Mol. Sci.">
        <title>De Novo Assembly and Annotation of 11 Diverse Shrub Willow (Salix) Genomes Reveals Novel Gene Organization in Sex-Linked Regions.</title>
        <authorList>
            <person name="Hyden B."/>
            <person name="Feng K."/>
            <person name="Yates T.B."/>
            <person name="Jawdy S."/>
            <person name="Cereghino C."/>
            <person name="Smart L.B."/>
            <person name="Muchero W."/>
        </authorList>
    </citation>
    <scope>NUCLEOTIDE SEQUENCE</scope>
    <source>
        <tissue evidence="3">Shoot tip</tissue>
    </source>
</reference>
<dbReference type="GO" id="GO:0005516">
    <property type="term" value="F:calmodulin binding"/>
    <property type="evidence" value="ECO:0007669"/>
    <property type="project" value="InterPro"/>
</dbReference>
<feature type="compositionally biased region" description="Basic and acidic residues" evidence="1">
    <location>
        <begin position="1"/>
        <end position="14"/>
    </location>
</feature>
<dbReference type="EMBL" id="JAPFFM010000008">
    <property type="protein sequence ID" value="KAJ6753091.1"/>
    <property type="molecule type" value="Genomic_DNA"/>
</dbReference>
<sequence>MKADNKYVESDHNENVSVEASPPLLSSLKSPSLPKSLSSMSHSEKDEDGSEYTVTEAEDDTSSEYDETEFIEEAETLEAEHRGRNRKSGMVLSEEKAWQPCEITFQEGKADGRRNFKRRGADGDVIDSKHDSGKLVLRHQDVHGRKDAQGLFNNVIEETASKLVETRKSKVKALVGAFETVISLQDGKPSANAVS</sequence>
<protein>
    <recommendedName>
        <fullName evidence="2">Calmodulin-binding domain-containing protein</fullName>
    </recommendedName>
</protein>
<comment type="caution">
    <text evidence="3">The sequence shown here is derived from an EMBL/GenBank/DDBJ whole genome shotgun (WGS) entry which is preliminary data.</text>
</comment>
<feature type="region of interest" description="Disordered" evidence="1">
    <location>
        <begin position="1"/>
        <end position="67"/>
    </location>
</feature>
<accession>A0A9Q0VQD1</accession>
<proteinExistence type="predicted"/>
<dbReference type="Proteomes" id="UP001151752">
    <property type="component" value="Unassembled WGS sequence"/>
</dbReference>
<evidence type="ECO:0000256" key="1">
    <source>
        <dbReference type="SAM" id="MobiDB-lite"/>
    </source>
</evidence>